<evidence type="ECO:0000256" key="1">
    <source>
        <dbReference type="SAM" id="MobiDB-lite"/>
    </source>
</evidence>
<protein>
    <submittedName>
        <fullName evidence="2 4">Uncharacterized protein</fullName>
    </submittedName>
</protein>
<sequence>MDHARYWRTRSRSPTTRGSPEVVDRESVVDRDRDRNARFNKSNEVNESEPTKYEVRRFPSIKNLKRTLEEKVEGLLKAGWKYEAMELFLKLSMRGYEPLLPHDWQLDFDGFPSVLFEPLSEPAYIRNATGSEFRALKALEDIINIGPRVRDAFELSVQQRTAERVLTDAINRYALWAFKDGNVNPKTGSMIPIFTTWAGPGTEAPVKLQSELARKFRFIASSWRDAQYFRANMDQSAEPAQLPTLYGVIVSEKVFGILTYDIPNEDSMSHIEHIQHMRCVGMFSYDDYALDVYNGLAIAITLIHVRNRMIELKNEWRSVLEHSMPSTPRPDIDG</sequence>
<feature type="compositionally biased region" description="Basic residues" evidence="1">
    <location>
        <begin position="1"/>
        <end position="11"/>
    </location>
</feature>
<feature type="region of interest" description="Disordered" evidence="1">
    <location>
        <begin position="1"/>
        <end position="51"/>
    </location>
</feature>
<reference evidence="2 4" key="1">
    <citation type="submission" date="2020-01" db="EMBL/GenBank/DDBJ databases">
        <authorList>
            <consortium name="DOE Joint Genome Institute"/>
            <person name="Haridas S."/>
            <person name="Albert R."/>
            <person name="Binder M."/>
            <person name="Bloem J."/>
            <person name="Labutti K."/>
            <person name="Salamov A."/>
            <person name="Andreopoulos B."/>
            <person name="Baker S.E."/>
            <person name="Barry K."/>
            <person name="Bills G."/>
            <person name="Bluhm B.H."/>
            <person name="Cannon C."/>
            <person name="Castanera R."/>
            <person name="Culley D.E."/>
            <person name="Daum C."/>
            <person name="Ezra D."/>
            <person name="Gonzalez J.B."/>
            <person name="Henrissat B."/>
            <person name="Kuo A."/>
            <person name="Liang C."/>
            <person name="Lipzen A."/>
            <person name="Lutzoni F."/>
            <person name="Magnuson J."/>
            <person name="Mondo S."/>
            <person name="Nolan M."/>
            <person name="Ohm R."/>
            <person name="Pangilinan J."/>
            <person name="Park H.-J."/>
            <person name="Ramirez L."/>
            <person name="Alfaro M."/>
            <person name="Sun H."/>
            <person name="Tritt A."/>
            <person name="Yoshinaga Y."/>
            <person name="Zwiers L.-H."/>
            <person name="Turgeon B.G."/>
            <person name="Goodwin S.B."/>
            <person name="Spatafora J.W."/>
            <person name="Crous P.W."/>
            <person name="Grigoriev I.V."/>
        </authorList>
    </citation>
    <scope>NUCLEOTIDE SEQUENCE</scope>
    <source>
        <strain evidence="2 4">CBS 781.70</strain>
    </source>
</reference>
<evidence type="ECO:0000313" key="4">
    <source>
        <dbReference type="RefSeq" id="XP_033539160.1"/>
    </source>
</evidence>
<evidence type="ECO:0000313" key="2">
    <source>
        <dbReference type="EMBL" id="KAF1817529.1"/>
    </source>
</evidence>
<accession>A0A6G1GI22</accession>
<dbReference type="GeneID" id="54421500"/>
<evidence type="ECO:0000313" key="3">
    <source>
        <dbReference type="Proteomes" id="UP000504638"/>
    </source>
</evidence>
<keyword evidence="3" id="KW-1185">Reference proteome</keyword>
<reference evidence="4" key="3">
    <citation type="submission" date="2025-04" db="UniProtKB">
        <authorList>
            <consortium name="RefSeq"/>
        </authorList>
    </citation>
    <scope>IDENTIFICATION</scope>
    <source>
        <strain evidence="4">CBS 781.70</strain>
    </source>
</reference>
<gene>
    <name evidence="2 4" type="ORF">P152DRAFT_469949</name>
</gene>
<dbReference type="EMBL" id="ML975149">
    <property type="protein sequence ID" value="KAF1817529.1"/>
    <property type="molecule type" value="Genomic_DNA"/>
</dbReference>
<feature type="compositionally biased region" description="Low complexity" evidence="1">
    <location>
        <begin position="12"/>
        <end position="21"/>
    </location>
</feature>
<name>A0A6G1GI22_9PEZI</name>
<dbReference type="Proteomes" id="UP000504638">
    <property type="component" value="Unplaced"/>
</dbReference>
<reference evidence="4" key="2">
    <citation type="submission" date="2020-04" db="EMBL/GenBank/DDBJ databases">
        <authorList>
            <consortium name="NCBI Genome Project"/>
        </authorList>
    </citation>
    <scope>NUCLEOTIDE SEQUENCE</scope>
    <source>
        <strain evidence="4">CBS 781.70</strain>
    </source>
</reference>
<dbReference type="AlphaFoldDB" id="A0A6G1GI22"/>
<dbReference type="OrthoDB" id="5286775at2759"/>
<proteinExistence type="predicted"/>
<feature type="compositionally biased region" description="Basic and acidic residues" evidence="1">
    <location>
        <begin position="22"/>
        <end position="37"/>
    </location>
</feature>
<dbReference type="RefSeq" id="XP_033539160.1">
    <property type="nucleotide sequence ID" value="XM_033680930.1"/>
</dbReference>
<organism evidence="2">
    <name type="scientific">Eremomyces bilateralis CBS 781.70</name>
    <dbReference type="NCBI Taxonomy" id="1392243"/>
    <lineage>
        <taxon>Eukaryota</taxon>
        <taxon>Fungi</taxon>
        <taxon>Dikarya</taxon>
        <taxon>Ascomycota</taxon>
        <taxon>Pezizomycotina</taxon>
        <taxon>Dothideomycetes</taxon>
        <taxon>Dothideomycetes incertae sedis</taxon>
        <taxon>Eremomycetales</taxon>
        <taxon>Eremomycetaceae</taxon>
        <taxon>Eremomyces</taxon>
    </lineage>
</organism>